<keyword evidence="4 13" id="KW-0812">Transmembrane</keyword>
<feature type="domain" description="FAD-binding FR-type" evidence="14">
    <location>
        <begin position="203"/>
        <end position="306"/>
    </location>
</feature>
<accession>A0ABP7ZLN8</accession>
<keyword evidence="11" id="KW-0411">Iron-sulfur</keyword>
<sequence length="441" mass="48671">MRNLLSGLVWIALYLAFCLAPLLLVIGQDNPPGRAFLVEFSVALGFVGLSVLALQFALIARFQTVAAPFGIDALLKYHVQITFFGLDFVLAHPILLFVADAKYLPLLNLVTAPWRARFAFASVVFLLALVVLSVWRKRLRVSYEVWHISHGLLAVGVVLFALLHASLVGFYVVGVVRHVVYDAYIGGLIFLLLWIRVISPLARYRRPWRVVEVRPELGNASTLVVEPVGHPGFSFDPGQFGWIAVGRSPFSITQHPFSFSSAADTPAGGTISITIKAAGDFTRTIPSVQPGTRVYVDGPHGVFSMDRRQAPGYVFIAGGVGITPFVSMLTTMRERGDVRPVTLLYASATWDDVVMRDQLAELDAAMPNLTLVHVLSRPDPSWVGESGRITAELLRRHLPAQFRRYEYLICGSTQMMDAMEHALVSVDVPPARISSERFDMV</sequence>
<name>A0ABP7ZLN8_9MICO</name>
<evidence type="ECO:0000256" key="1">
    <source>
        <dbReference type="ARBA" id="ARBA00001974"/>
    </source>
</evidence>
<organism evidence="15 16">
    <name type="scientific">Gryllotalpicola daejeonensis</name>
    <dbReference type="NCBI Taxonomy" id="993087"/>
    <lineage>
        <taxon>Bacteria</taxon>
        <taxon>Bacillati</taxon>
        <taxon>Actinomycetota</taxon>
        <taxon>Actinomycetes</taxon>
        <taxon>Micrococcales</taxon>
        <taxon>Microbacteriaceae</taxon>
        <taxon>Gryllotalpicola</taxon>
    </lineage>
</organism>
<keyword evidence="5" id="KW-0001">2Fe-2S</keyword>
<dbReference type="PANTHER" id="PTHR47354:SF8">
    <property type="entry name" value="1,2-PHENYLACETYL-COA EPOXIDASE, SUBUNIT E"/>
    <property type="match status" value="1"/>
</dbReference>
<dbReference type="Pfam" id="PF08022">
    <property type="entry name" value="FAD_binding_8"/>
    <property type="match status" value="1"/>
</dbReference>
<dbReference type="PANTHER" id="PTHR47354">
    <property type="entry name" value="NADH OXIDOREDUCTASE HCR"/>
    <property type="match status" value="1"/>
</dbReference>
<evidence type="ECO:0000256" key="12">
    <source>
        <dbReference type="ARBA" id="ARBA00023136"/>
    </source>
</evidence>
<dbReference type="Pfam" id="PF00175">
    <property type="entry name" value="NAD_binding_1"/>
    <property type="match status" value="1"/>
</dbReference>
<keyword evidence="9" id="KW-0560">Oxidoreductase</keyword>
<protein>
    <submittedName>
        <fullName evidence="15">Ferredoxin reductase family protein</fullName>
    </submittedName>
</protein>
<reference evidence="15" key="1">
    <citation type="journal article" date="2014" name="Int. J. Syst. Evol. Microbiol.">
        <title>Complete genome of a new Firmicutes species belonging to the dominant human colonic microbiota ('Ruminococcus bicirculans') reveals two chromosomes and a selective capacity to utilize plant glucans.</title>
        <authorList>
            <consortium name="NISC Comparative Sequencing Program"/>
            <person name="Wegmann U."/>
            <person name="Louis P."/>
            <person name="Goesmann A."/>
            <person name="Henrissat B."/>
            <person name="Duncan S.H."/>
            <person name="Flint H.J."/>
        </authorList>
    </citation>
    <scope>NUCLEOTIDE SEQUENCE</scope>
    <source>
        <strain evidence="15">JCM 17590</strain>
    </source>
</reference>
<dbReference type="InterPro" id="IPR017927">
    <property type="entry name" value="FAD-bd_FR_type"/>
</dbReference>
<dbReference type="Gene3D" id="3.40.50.80">
    <property type="entry name" value="Nucleotide-binding domain of ferredoxin-NADP reductase (FNR) module"/>
    <property type="match status" value="1"/>
</dbReference>
<evidence type="ECO:0000256" key="8">
    <source>
        <dbReference type="ARBA" id="ARBA00022989"/>
    </source>
</evidence>
<keyword evidence="6" id="KW-0479">Metal-binding</keyword>
<evidence type="ECO:0000256" key="5">
    <source>
        <dbReference type="ARBA" id="ARBA00022714"/>
    </source>
</evidence>
<evidence type="ECO:0000256" key="4">
    <source>
        <dbReference type="ARBA" id="ARBA00022692"/>
    </source>
</evidence>
<evidence type="ECO:0000313" key="15">
    <source>
        <dbReference type="EMBL" id="GAA4162512.1"/>
    </source>
</evidence>
<evidence type="ECO:0000256" key="7">
    <source>
        <dbReference type="ARBA" id="ARBA00022827"/>
    </source>
</evidence>
<keyword evidence="12 13" id="KW-0472">Membrane</keyword>
<dbReference type="PROSITE" id="PS51384">
    <property type="entry name" value="FAD_FR"/>
    <property type="match status" value="1"/>
</dbReference>
<comment type="cofactor">
    <cofactor evidence="1">
        <name>FAD</name>
        <dbReference type="ChEBI" id="CHEBI:57692"/>
    </cofactor>
</comment>
<evidence type="ECO:0000256" key="13">
    <source>
        <dbReference type="SAM" id="Phobius"/>
    </source>
</evidence>
<dbReference type="CDD" id="cd06198">
    <property type="entry name" value="FNR_like_3"/>
    <property type="match status" value="1"/>
</dbReference>
<feature type="transmembrane region" description="Helical" evidence="13">
    <location>
        <begin position="179"/>
        <end position="199"/>
    </location>
</feature>
<keyword evidence="7" id="KW-0274">FAD</keyword>
<keyword evidence="16" id="KW-1185">Reference proteome</keyword>
<evidence type="ECO:0000259" key="14">
    <source>
        <dbReference type="PROSITE" id="PS51384"/>
    </source>
</evidence>
<keyword evidence="3" id="KW-0285">Flavoprotein</keyword>
<dbReference type="SUPFAM" id="SSF63380">
    <property type="entry name" value="Riboflavin synthase domain-like"/>
    <property type="match status" value="1"/>
</dbReference>
<comment type="subcellular location">
    <subcellularLocation>
        <location evidence="2">Membrane</location>
        <topology evidence="2">Multi-pass membrane protein</topology>
    </subcellularLocation>
</comment>
<dbReference type="Pfam" id="PF01794">
    <property type="entry name" value="Ferric_reduct"/>
    <property type="match status" value="1"/>
</dbReference>
<dbReference type="InterPro" id="IPR050415">
    <property type="entry name" value="MRET"/>
</dbReference>
<dbReference type="Proteomes" id="UP001415169">
    <property type="component" value="Unassembled WGS sequence"/>
</dbReference>
<feature type="transmembrane region" description="Helical" evidence="13">
    <location>
        <begin position="81"/>
        <end position="98"/>
    </location>
</feature>
<feature type="transmembrane region" description="Helical" evidence="13">
    <location>
        <begin position="313"/>
        <end position="332"/>
    </location>
</feature>
<dbReference type="RefSeq" id="WP_344791780.1">
    <property type="nucleotide sequence ID" value="NZ_BAABBV010000001.1"/>
</dbReference>
<evidence type="ECO:0000256" key="3">
    <source>
        <dbReference type="ARBA" id="ARBA00022630"/>
    </source>
</evidence>
<evidence type="ECO:0000256" key="9">
    <source>
        <dbReference type="ARBA" id="ARBA00023002"/>
    </source>
</evidence>
<dbReference type="PRINTS" id="PR00410">
    <property type="entry name" value="PHEHYDRXLASE"/>
</dbReference>
<evidence type="ECO:0000313" key="16">
    <source>
        <dbReference type="Proteomes" id="UP001415169"/>
    </source>
</evidence>
<comment type="caution">
    <text evidence="15">The sequence shown here is derived from an EMBL/GenBank/DDBJ whole genome shotgun (WGS) entry which is preliminary data.</text>
</comment>
<feature type="transmembrane region" description="Helical" evidence="13">
    <location>
        <begin position="147"/>
        <end position="173"/>
    </location>
</feature>
<reference evidence="15" key="2">
    <citation type="submission" date="2023-12" db="EMBL/GenBank/DDBJ databases">
        <authorList>
            <person name="Sun Q."/>
            <person name="Inoue M."/>
        </authorList>
    </citation>
    <scope>NUCLEOTIDE SEQUENCE</scope>
    <source>
        <strain evidence="15">JCM 17590</strain>
    </source>
</reference>
<dbReference type="InterPro" id="IPR001433">
    <property type="entry name" value="OxRdtase_FAD/NAD-bd"/>
</dbReference>
<keyword evidence="10" id="KW-0408">Iron</keyword>
<evidence type="ECO:0000256" key="10">
    <source>
        <dbReference type="ARBA" id="ARBA00023004"/>
    </source>
</evidence>
<dbReference type="Gene3D" id="2.40.30.10">
    <property type="entry name" value="Translation factors"/>
    <property type="match status" value="1"/>
</dbReference>
<dbReference type="InterPro" id="IPR017938">
    <property type="entry name" value="Riboflavin_synthase-like_b-brl"/>
</dbReference>
<feature type="transmembrane region" description="Helical" evidence="13">
    <location>
        <begin position="37"/>
        <end position="60"/>
    </location>
</feature>
<dbReference type="EMBL" id="BAABBV010000001">
    <property type="protein sequence ID" value="GAA4162512.1"/>
    <property type="molecule type" value="Genomic_DNA"/>
</dbReference>
<dbReference type="SUPFAM" id="SSF52343">
    <property type="entry name" value="Ferredoxin reductase-like, C-terminal NADP-linked domain"/>
    <property type="match status" value="1"/>
</dbReference>
<evidence type="ECO:0000256" key="6">
    <source>
        <dbReference type="ARBA" id="ARBA00022723"/>
    </source>
</evidence>
<proteinExistence type="predicted"/>
<dbReference type="InterPro" id="IPR013130">
    <property type="entry name" value="Fe3_Rdtase_TM_dom"/>
</dbReference>
<dbReference type="InterPro" id="IPR013112">
    <property type="entry name" value="FAD-bd_8"/>
</dbReference>
<keyword evidence="8 13" id="KW-1133">Transmembrane helix</keyword>
<dbReference type="InterPro" id="IPR039261">
    <property type="entry name" value="FNR_nucleotide-bd"/>
</dbReference>
<evidence type="ECO:0000256" key="11">
    <source>
        <dbReference type="ARBA" id="ARBA00023014"/>
    </source>
</evidence>
<feature type="transmembrane region" description="Helical" evidence="13">
    <location>
        <begin position="118"/>
        <end position="135"/>
    </location>
</feature>
<evidence type="ECO:0000256" key="2">
    <source>
        <dbReference type="ARBA" id="ARBA00004141"/>
    </source>
</evidence>
<gene>
    <name evidence="15" type="ORF">GCM10022286_21510</name>
</gene>